<keyword evidence="2" id="KW-1185">Reference proteome</keyword>
<sequence length="409" mass="44549">NVSWILAATCLVWIMTPGVGFLYSGMARRKNALSLIMLCILTIPIVSIQYICGYSLAFSKTGGPFIGDLRNAFFLNLQWNSSEPEAAFVSKQIPEAELAIFECMFAVIASELIIGGAAERVKLMPMIIFIFIWSTLVYDFIASWCWSDHGWFTQWGGLDFAGGIPVYISSGAAALAFCIFLGRRRETSNPHNIVNVILGTLLLWFGWFGFNGGTAAASNSRAVMAFIVTNLAASFSGLTWMFFDYHFEKKLKAVSFCNGVVAGLVAITPGSGYVDPYAAVVFGVLSGFICNMAAALVKTKIKWDDAMDVFAIHGVGGFLGSILTGFFANKDTVFSLNGDKIDGGVINGNYIQIVKQLSGSCVGLAYSFTVTYIILHVMNSPKYLGWNIEVFKLDGTEGTDQLEMEESAY</sequence>
<evidence type="ECO:0000313" key="2">
    <source>
        <dbReference type="Proteomes" id="UP000789920"/>
    </source>
</evidence>
<organism evidence="1 2">
    <name type="scientific">Racocetra persica</name>
    <dbReference type="NCBI Taxonomy" id="160502"/>
    <lineage>
        <taxon>Eukaryota</taxon>
        <taxon>Fungi</taxon>
        <taxon>Fungi incertae sedis</taxon>
        <taxon>Mucoromycota</taxon>
        <taxon>Glomeromycotina</taxon>
        <taxon>Glomeromycetes</taxon>
        <taxon>Diversisporales</taxon>
        <taxon>Gigasporaceae</taxon>
        <taxon>Racocetra</taxon>
    </lineage>
</organism>
<gene>
    <name evidence="1" type="ORF">RPERSI_LOCUS22603</name>
</gene>
<accession>A0ACA9RSQ9</accession>
<proteinExistence type="predicted"/>
<dbReference type="EMBL" id="CAJVQC010068746">
    <property type="protein sequence ID" value="CAG8808354.1"/>
    <property type="molecule type" value="Genomic_DNA"/>
</dbReference>
<protein>
    <submittedName>
        <fullName evidence="1">11519_t:CDS:1</fullName>
    </submittedName>
</protein>
<reference evidence="1" key="1">
    <citation type="submission" date="2021-06" db="EMBL/GenBank/DDBJ databases">
        <authorList>
            <person name="Kallberg Y."/>
            <person name="Tangrot J."/>
            <person name="Rosling A."/>
        </authorList>
    </citation>
    <scope>NUCLEOTIDE SEQUENCE</scope>
    <source>
        <strain evidence="1">MA461A</strain>
    </source>
</reference>
<feature type="non-terminal residue" evidence="1">
    <location>
        <position position="1"/>
    </location>
</feature>
<dbReference type="Proteomes" id="UP000789920">
    <property type="component" value="Unassembled WGS sequence"/>
</dbReference>
<evidence type="ECO:0000313" key="1">
    <source>
        <dbReference type="EMBL" id="CAG8808354.1"/>
    </source>
</evidence>
<name>A0ACA9RSQ9_9GLOM</name>
<comment type="caution">
    <text evidence="1">The sequence shown here is derived from an EMBL/GenBank/DDBJ whole genome shotgun (WGS) entry which is preliminary data.</text>
</comment>